<name>A0A7X1ZFS8_9PROT</name>
<accession>A0A7X1ZFS8</accession>
<evidence type="ECO:0000313" key="1">
    <source>
        <dbReference type="EMBL" id="MQX36602.1"/>
    </source>
</evidence>
<sequence>MTFVLLLLFAACWLFVLWRFYQAAEYFSERSLQRALEARQQQDPS</sequence>
<proteinExistence type="predicted"/>
<evidence type="ECO:0000313" key="2">
    <source>
        <dbReference type="Proteomes" id="UP000434582"/>
    </source>
</evidence>
<gene>
    <name evidence="1" type="ORF">GHC57_08740</name>
</gene>
<keyword evidence="2" id="KW-1185">Reference proteome</keyword>
<dbReference type="RefSeq" id="WP_153343242.1">
    <property type="nucleotide sequence ID" value="NZ_WIVE01000022.1"/>
</dbReference>
<dbReference type="EMBL" id="WIVE01000022">
    <property type="protein sequence ID" value="MQX36602.1"/>
    <property type="molecule type" value="Genomic_DNA"/>
</dbReference>
<dbReference type="AlphaFoldDB" id="A0A7X1ZFS8"/>
<organism evidence="1 2">
    <name type="scientific">Roseospira navarrensis</name>
    <dbReference type="NCBI Taxonomy" id="140058"/>
    <lineage>
        <taxon>Bacteria</taxon>
        <taxon>Pseudomonadati</taxon>
        <taxon>Pseudomonadota</taxon>
        <taxon>Alphaproteobacteria</taxon>
        <taxon>Rhodospirillales</taxon>
        <taxon>Rhodospirillaceae</taxon>
        <taxon>Roseospira</taxon>
    </lineage>
</organism>
<dbReference type="Proteomes" id="UP000434582">
    <property type="component" value="Unassembled WGS sequence"/>
</dbReference>
<reference evidence="1 2" key="1">
    <citation type="submission" date="2019-10" db="EMBL/GenBank/DDBJ databases">
        <title>Draft whole-genome sequence of the purple nonsulfur photosynthetic bacterium Roseospira navarrensis DSM 15114.</title>
        <authorList>
            <person name="Kyndt J.A."/>
            <person name="Meyer T.E."/>
        </authorList>
    </citation>
    <scope>NUCLEOTIDE SEQUENCE [LARGE SCALE GENOMIC DNA]</scope>
    <source>
        <strain evidence="1 2">DSM 15114</strain>
    </source>
</reference>
<comment type="caution">
    <text evidence="1">The sequence shown here is derived from an EMBL/GenBank/DDBJ whole genome shotgun (WGS) entry which is preliminary data.</text>
</comment>
<protein>
    <submittedName>
        <fullName evidence="1">Uncharacterized protein</fullName>
    </submittedName>
</protein>